<reference evidence="2 3" key="1">
    <citation type="journal article" date="2015" name="Mol. Plant Microbe Interact.">
        <title>Genome, transcriptome, and functional analyses of Penicillium expansum provide new insights into secondary metabolism and pathogenicity.</title>
        <authorList>
            <person name="Ballester A.R."/>
            <person name="Marcet-Houben M."/>
            <person name="Levin E."/>
            <person name="Sela N."/>
            <person name="Selma-Lazaro C."/>
            <person name="Carmona L."/>
            <person name="Wisniewski M."/>
            <person name="Droby S."/>
            <person name="Gonzalez-Candelas L."/>
            <person name="Gabaldon T."/>
        </authorList>
    </citation>
    <scope>NUCLEOTIDE SEQUENCE [LARGE SCALE GENOMIC DNA]</scope>
    <source>
        <strain evidence="2 3">PHI-1</strain>
    </source>
</reference>
<evidence type="ECO:0000313" key="2">
    <source>
        <dbReference type="EMBL" id="KGO74016.1"/>
    </source>
</evidence>
<accession>A0A0A2L4E3</accession>
<feature type="compositionally biased region" description="Polar residues" evidence="1">
    <location>
        <begin position="70"/>
        <end position="85"/>
    </location>
</feature>
<dbReference type="EMBL" id="JQGA01000719">
    <property type="protein sequence ID" value="KGO74016.1"/>
    <property type="molecule type" value="Genomic_DNA"/>
</dbReference>
<feature type="compositionally biased region" description="Polar residues" evidence="1">
    <location>
        <begin position="701"/>
        <end position="717"/>
    </location>
</feature>
<feature type="compositionally biased region" description="Low complexity" evidence="1">
    <location>
        <begin position="760"/>
        <end position="771"/>
    </location>
</feature>
<dbReference type="OrthoDB" id="5369448at2759"/>
<feature type="region of interest" description="Disordered" evidence="1">
    <location>
        <begin position="12"/>
        <end position="108"/>
    </location>
</feature>
<name>A0A0A2L4E3_PENIT</name>
<sequence length="852" mass="93526">MWLDDRQCQCVARNDGGDNTRKSQNAASRQPSHENPMAQLIEDSQQDVDCTEILSPQPFAPQGKGFLVSSLESSNEPYSADNAQMSSTQEYEYNSSSSSTRHSTSDVFGREMDDDLDQLKSRASSRSSLSSTPASVLIHSVDRMKQMPDMDIHEKIAGYRVEESEASFGDFNDIPANIRTIRQREAAFRKPSSVRAMQMHTEDEADDDDYLTPPRRRQGLRSRSPGPSPLKRSPHYSPNAPRQPKTRKEAPLVLLHCSLLPPSIPVPGASDPRNQDILEDELPAEYWKRWRRLQDRVGSGVLRDRGVLISHPEDLYDILEERLLESLELQRPRLQNGHFVGREDNSSGSGSEGDYSDIGESETDGEQGDECPDCGTHVRHGDSNRKWEIRVFAANGLMRAGAWAAAWRDMEKVDVEVGLWLPPDVRRGLERRLAEEQMAVVEHAQSQIPQMQMQMQMMSPLGNSAHQVSPEILQSPRQSHARMISDVGSFQSDEMTSKQISPEAGARLDHTAEFRQEKKEHEVALSTLFVNYIRVLASDRRNVALVLLSVLVAFLAIGPHHQQVPIYSDVGSFSPQPPDVLSFSVIPSLTPSASLASSASASDPLVVSSVNNVPNSESVAASERVVIPMSEIVKPDSLTVDYPDSQAQPTQSLELTETTAAPQLLDNSQAQLLEEPAYSSSSAVPIESPVVLLEPAEAIETTQPQVEGDTETSFDSTVDSPVVSSESFVESSIPSDVSIKTTLPQSEDNTQTLLDDTVDSPAASAELSPSSTDSDESPALSDIPADNEKPQQESEAELSLDDTVEALPMPAEPSPSTDSIESPVLLDVATETAPPDTLDEKEDQSEEDEQTD</sequence>
<dbReference type="STRING" id="40296.A0A0A2L4E3"/>
<feature type="compositionally biased region" description="Acidic residues" evidence="1">
    <location>
        <begin position="794"/>
        <end position="804"/>
    </location>
</feature>
<comment type="caution">
    <text evidence="2">The sequence shown here is derived from an EMBL/GenBank/DDBJ whole genome shotgun (WGS) entry which is preliminary data.</text>
</comment>
<dbReference type="PhylomeDB" id="A0A0A2L4E3"/>
<feature type="region of interest" description="Disordered" evidence="1">
    <location>
        <begin position="335"/>
        <end position="379"/>
    </location>
</feature>
<feature type="compositionally biased region" description="Acidic residues" evidence="1">
    <location>
        <begin position="354"/>
        <end position="372"/>
    </location>
</feature>
<gene>
    <name evidence="2" type="ORF">PITC_097170</name>
</gene>
<feature type="compositionally biased region" description="Polar residues" evidence="1">
    <location>
        <begin position="738"/>
        <end position="747"/>
    </location>
</feature>
<evidence type="ECO:0000256" key="1">
    <source>
        <dbReference type="SAM" id="MobiDB-lite"/>
    </source>
</evidence>
<organism evidence="2 3">
    <name type="scientific">Penicillium italicum</name>
    <name type="common">Blue mold</name>
    <dbReference type="NCBI Taxonomy" id="40296"/>
    <lineage>
        <taxon>Eukaryota</taxon>
        <taxon>Fungi</taxon>
        <taxon>Dikarya</taxon>
        <taxon>Ascomycota</taxon>
        <taxon>Pezizomycotina</taxon>
        <taxon>Eurotiomycetes</taxon>
        <taxon>Eurotiomycetidae</taxon>
        <taxon>Eurotiales</taxon>
        <taxon>Aspergillaceae</taxon>
        <taxon>Penicillium</taxon>
    </lineage>
</organism>
<protein>
    <recommendedName>
        <fullName evidence="4">Pathway-specific nitrogen regulator</fullName>
    </recommendedName>
</protein>
<dbReference type="HOGENOM" id="CLU_020643_0_0_1"/>
<dbReference type="AlphaFoldDB" id="A0A0A2L4E3"/>
<feature type="region of interest" description="Disordered" evidence="1">
    <location>
        <begin position="701"/>
        <end position="747"/>
    </location>
</feature>
<feature type="region of interest" description="Disordered" evidence="1">
    <location>
        <begin position="760"/>
        <end position="852"/>
    </location>
</feature>
<evidence type="ECO:0000313" key="3">
    <source>
        <dbReference type="Proteomes" id="UP000030104"/>
    </source>
</evidence>
<feature type="compositionally biased region" description="Low complexity" evidence="1">
    <location>
        <begin position="86"/>
        <end position="102"/>
    </location>
</feature>
<feature type="region of interest" description="Disordered" evidence="1">
    <location>
        <begin position="188"/>
        <end position="247"/>
    </location>
</feature>
<feature type="compositionally biased region" description="Acidic residues" evidence="1">
    <location>
        <begin position="837"/>
        <end position="852"/>
    </location>
</feature>
<dbReference type="Proteomes" id="UP000030104">
    <property type="component" value="Unassembled WGS sequence"/>
</dbReference>
<evidence type="ECO:0008006" key="4">
    <source>
        <dbReference type="Google" id="ProtNLM"/>
    </source>
</evidence>
<dbReference type="OMA" id="NAHMSST"/>
<keyword evidence="3" id="KW-1185">Reference proteome</keyword>
<feature type="compositionally biased region" description="Low complexity" evidence="1">
    <location>
        <begin position="718"/>
        <end position="736"/>
    </location>
</feature>
<proteinExistence type="predicted"/>